<feature type="chain" id="PRO_5006424638" evidence="1">
    <location>
        <begin position="29"/>
        <end position="280"/>
    </location>
</feature>
<evidence type="ECO:0000313" key="2">
    <source>
        <dbReference type="EMBL" id="KRO84494.1"/>
    </source>
</evidence>
<sequence length="280" mass="29747">MVRTNTASRLGPSALLCVLLSALPIGLAAQDADLLRGVEQQVALGLYYADGGFGALDKTRITYLPLSWALEKGGWSGQISVAKLRVEGPGNVLVNLGGVTRAVAADSVRRYSGTGDSLLELGYTHTIGIEDSRLPRLFGESFSLGARVSLKIPTASVEKNLGTGERDVSFQLESSFYLGENTVFATAGYSNRGDSAVFADIESSGFAQVGIARRMTSKTSAGLIYDYRATASQFFGDVKEVSVYAGWELTPAWSLTALMSAGLTSASADRALYLQLAYRL</sequence>
<accession>A0A0R2TC65</accession>
<dbReference type="Proteomes" id="UP000051242">
    <property type="component" value="Unassembled WGS sequence"/>
</dbReference>
<proteinExistence type="predicted"/>
<evidence type="ECO:0000313" key="3">
    <source>
        <dbReference type="Proteomes" id="UP000051242"/>
    </source>
</evidence>
<gene>
    <name evidence="2" type="ORF">ABR85_11230</name>
</gene>
<reference evidence="2 3" key="1">
    <citation type="submission" date="2015-10" db="EMBL/GenBank/DDBJ databases">
        <title>Metagenome-Assembled Genomes uncover a global brackish microbiome.</title>
        <authorList>
            <person name="Hugerth L.W."/>
            <person name="Larsson J."/>
            <person name="Alneberg J."/>
            <person name="Lindh M.V."/>
            <person name="Legrand C."/>
            <person name="Pinhassi J."/>
            <person name="Andersson A.F."/>
        </authorList>
    </citation>
    <scope>NUCLEOTIDE SEQUENCE [LARGE SCALE GENOMIC DNA]</scope>
    <source>
        <strain evidence="2">BACL22 MAG-120619-bin3</strain>
    </source>
</reference>
<name>A0A0R2TC65_9GAMM</name>
<dbReference type="EMBL" id="LICD01000002">
    <property type="protein sequence ID" value="KRO84494.1"/>
    <property type="molecule type" value="Genomic_DNA"/>
</dbReference>
<comment type="caution">
    <text evidence="2">The sequence shown here is derived from an EMBL/GenBank/DDBJ whole genome shotgun (WGS) entry which is preliminary data.</text>
</comment>
<keyword evidence="1" id="KW-0732">Signal</keyword>
<protein>
    <submittedName>
        <fullName evidence="2">Uncharacterized protein</fullName>
    </submittedName>
</protein>
<evidence type="ECO:0000256" key="1">
    <source>
        <dbReference type="SAM" id="SignalP"/>
    </source>
</evidence>
<organism evidence="2 3">
    <name type="scientific">OM182 bacterium BACL3 MAG-120619-bin3</name>
    <dbReference type="NCBI Taxonomy" id="1655593"/>
    <lineage>
        <taxon>Bacteria</taxon>
        <taxon>Pseudomonadati</taxon>
        <taxon>Pseudomonadota</taxon>
        <taxon>Gammaproteobacteria</taxon>
        <taxon>OMG group</taxon>
        <taxon>OM182 clade</taxon>
    </lineage>
</organism>
<feature type="signal peptide" evidence="1">
    <location>
        <begin position="1"/>
        <end position="28"/>
    </location>
</feature>
<dbReference type="AlphaFoldDB" id="A0A0R2TC65"/>